<name>A0A0C2IJF2_THEKT</name>
<keyword evidence="2" id="KW-1185">Reference proteome</keyword>
<comment type="caution">
    <text evidence="1">The sequence shown here is derived from an EMBL/GenBank/DDBJ whole genome shotgun (WGS) entry which is preliminary data.</text>
</comment>
<protein>
    <submittedName>
        <fullName evidence="1">Uncharacterized protein</fullName>
    </submittedName>
</protein>
<dbReference type="EMBL" id="JWZT01003801">
    <property type="protein sequence ID" value="KII65519.1"/>
    <property type="molecule type" value="Genomic_DNA"/>
</dbReference>
<evidence type="ECO:0000313" key="2">
    <source>
        <dbReference type="Proteomes" id="UP000031668"/>
    </source>
</evidence>
<accession>A0A0C2IJF2</accession>
<organism evidence="1 2">
    <name type="scientific">Thelohanellus kitauei</name>
    <name type="common">Myxosporean</name>
    <dbReference type="NCBI Taxonomy" id="669202"/>
    <lineage>
        <taxon>Eukaryota</taxon>
        <taxon>Metazoa</taxon>
        <taxon>Cnidaria</taxon>
        <taxon>Myxozoa</taxon>
        <taxon>Myxosporea</taxon>
        <taxon>Bivalvulida</taxon>
        <taxon>Platysporina</taxon>
        <taxon>Myxobolidae</taxon>
        <taxon>Thelohanellus</taxon>
    </lineage>
</organism>
<proteinExistence type="predicted"/>
<gene>
    <name evidence="1" type="ORF">RF11_11135</name>
</gene>
<reference evidence="1 2" key="1">
    <citation type="journal article" date="2014" name="Genome Biol. Evol.">
        <title>The genome of the myxosporean Thelohanellus kitauei shows adaptations to nutrient acquisition within its fish host.</title>
        <authorList>
            <person name="Yang Y."/>
            <person name="Xiong J."/>
            <person name="Zhou Z."/>
            <person name="Huo F."/>
            <person name="Miao W."/>
            <person name="Ran C."/>
            <person name="Liu Y."/>
            <person name="Zhang J."/>
            <person name="Feng J."/>
            <person name="Wang M."/>
            <person name="Wang M."/>
            <person name="Wang L."/>
            <person name="Yao B."/>
        </authorList>
    </citation>
    <scope>NUCLEOTIDE SEQUENCE [LARGE SCALE GENOMIC DNA]</scope>
    <source>
        <strain evidence="1">Wuqing</strain>
    </source>
</reference>
<sequence>MFEFQVFEQPEMSKENFVNIHRYVNTGFISDTSNYTSQAIGTAHGEELSKIGKSTKFPLVKQISDESEKRMSPITGLIPANDFYLKNTRFSDPGVSAESLPNFLPLEEIKSSKMFDFHVFEHPELSERTSKDLIQDELLLAIRTKQIKTEKKEYPIYNLEHLQEISNTFIGLNDSFIESKHKFETADEDVNQTINEYIQSMTLISPTLISKPLGQYASPKLEKLMQVSEIGLNINTMNTESITVFEYLI</sequence>
<dbReference type="AlphaFoldDB" id="A0A0C2IJF2"/>
<evidence type="ECO:0000313" key="1">
    <source>
        <dbReference type="EMBL" id="KII65519.1"/>
    </source>
</evidence>
<dbReference type="Proteomes" id="UP000031668">
    <property type="component" value="Unassembled WGS sequence"/>
</dbReference>